<reference evidence="3" key="1">
    <citation type="journal article" date="2012" name="Stand. Genomic Sci.">
        <title>Genome sequence of the Antarctic rhodopsins-containing flavobacterium Gillisia limnaea type strain (R-8282(T)).</title>
        <authorList>
            <person name="Riedel T."/>
            <person name="Held B."/>
            <person name="Nolan M."/>
            <person name="Lucas S."/>
            <person name="Lapidus A."/>
            <person name="Tice H."/>
            <person name="Del Rio T.G."/>
            <person name="Cheng J.F."/>
            <person name="Han C."/>
            <person name="Tapia R."/>
            <person name="Goodwin L.A."/>
            <person name="Pitluck S."/>
            <person name="Liolios K."/>
            <person name="Mavromatis K."/>
            <person name="Pagani I."/>
            <person name="Ivanova N."/>
            <person name="Mikhailova N."/>
            <person name="Pati A."/>
            <person name="Chen A."/>
            <person name="Palaniappan K."/>
            <person name="Land M."/>
            <person name="Rohde M."/>
            <person name="Tindall B.J."/>
            <person name="Detter J.C."/>
            <person name="Goker M."/>
            <person name="Bristow J."/>
            <person name="Eisen J.A."/>
            <person name="Markowitz V."/>
            <person name="Hugenholtz P."/>
            <person name="Kyrpides N.C."/>
            <person name="Klenk H.P."/>
            <person name="Woyke T."/>
        </authorList>
    </citation>
    <scope>NUCLEOTIDE SEQUENCE [LARGE SCALE GENOMIC DNA]</scope>
    <source>
        <strain evidence="3">DSM 15749 / LMG 21470 / R-8282</strain>
    </source>
</reference>
<protein>
    <recommendedName>
        <fullName evidence="4">DUF2911 domain-containing protein</fullName>
    </recommendedName>
</protein>
<evidence type="ECO:0000313" key="3">
    <source>
        <dbReference type="Proteomes" id="UP000003844"/>
    </source>
</evidence>
<sequence length="201" mass="22604">MKRSILIVLCLALISCGNEKKEQQNDVKEQDHQMHSENKSDTDTPAKSLSPHTSAMAMVGDAHIHIDYSSPSVRNRMVFGGLVGYNTVWQAGAHKATWIETNKDLKIDGKVLPAGKYGFFVVPGKETWKVMFNSKWDQHGKDEYREAEDVLVTTITPENLASNQEALTYIVEDKKNNKGVISLAWEKSKIEIPFEVLISKK</sequence>
<keyword evidence="3" id="KW-1185">Reference proteome</keyword>
<name>H2BZG0_GILLR</name>
<accession>H2BZG0</accession>
<dbReference type="RefSeq" id="WP_006988633.1">
    <property type="nucleotide sequence ID" value="NZ_JH594606.1"/>
</dbReference>
<dbReference type="HOGENOM" id="CLU_107963_1_1_10"/>
<dbReference type="STRING" id="865937.Gilli_1676"/>
<proteinExistence type="predicted"/>
<feature type="compositionally biased region" description="Basic and acidic residues" evidence="1">
    <location>
        <begin position="23"/>
        <end position="44"/>
    </location>
</feature>
<dbReference type="AlphaFoldDB" id="H2BZG0"/>
<dbReference type="Pfam" id="PF11138">
    <property type="entry name" value="DUF2911"/>
    <property type="match status" value="1"/>
</dbReference>
<evidence type="ECO:0000256" key="1">
    <source>
        <dbReference type="SAM" id="MobiDB-lite"/>
    </source>
</evidence>
<gene>
    <name evidence="2" type="ORF">Gilli_1676</name>
</gene>
<dbReference type="OrthoDB" id="187854at2"/>
<evidence type="ECO:0000313" key="2">
    <source>
        <dbReference type="EMBL" id="EHQ02323.1"/>
    </source>
</evidence>
<dbReference type="InterPro" id="IPR021314">
    <property type="entry name" value="DUF2911"/>
</dbReference>
<feature type="region of interest" description="Disordered" evidence="1">
    <location>
        <begin position="23"/>
        <end position="51"/>
    </location>
</feature>
<dbReference type="Proteomes" id="UP000003844">
    <property type="component" value="Unassembled WGS sequence"/>
</dbReference>
<evidence type="ECO:0008006" key="4">
    <source>
        <dbReference type="Google" id="ProtNLM"/>
    </source>
</evidence>
<dbReference type="EMBL" id="JH594606">
    <property type="protein sequence ID" value="EHQ02323.1"/>
    <property type="molecule type" value="Genomic_DNA"/>
</dbReference>
<dbReference type="eggNOG" id="COG0457">
    <property type="taxonomic scope" value="Bacteria"/>
</dbReference>
<dbReference type="PROSITE" id="PS51257">
    <property type="entry name" value="PROKAR_LIPOPROTEIN"/>
    <property type="match status" value="1"/>
</dbReference>
<organism evidence="2 3">
    <name type="scientific">Gillisia limnaea (strain DSM 15749 / LMG 21470 / R-8282)</name>
    <dbReference type="NCBI Taxonomy" id="865937"/>
    <lineage>
        <taxon>Bacteria</taxon>
        <taxon>Pseudomonadati</taxon>
        <taxon>Bacteroidota</taxon>
        <taxon>Flavobacteriia</taxon>
        <taxon>Flavobacteriales</taxon>
        <taxon>Flavobacteriaceae</taxon>
        <taxon>Gillisia</taxon>
    </lineage>
</organism>